<dbReference type="EMBL" id="FOTY01000004">
    <property type="protein sequence ID" value="SFL73110.1"/>
    <property type="molecule type" value="Genomic_DNA"/>
</dbReference>
<dbReference type="PANTHER" id="PTHR30183:SF3">
    <property type="entry name" value="MOLYBDENUM TRANSPORT SYSTEM PERMEASE PROTEIN MODB"/>
    <property type="match status" value="1"/>
</dbReference>
<evidence type="ECO:0000256" key="7">
    <source>
        <dbReference type="ARBA" id="ARBA00022989"/>
    </source>
</evidence>
<keyword evidence="7 9" id="KW-1133">Transmembrane helix</keyword>
<dbReference type="OrthoDB" id="9795403at2"/>
<dbReference type="STRING" id="266892.SAMN04488054_10482"/>
<dbReference type="CDD" id="cd06261">
    <property type="entry name" value="TM_PBP2"/>
    <property type="match status" value="1"/>
</dbReference>
<evidence type="ECO:0000256" key="3">
    <source>
        <dbReference type="ARBA" id="ARBA00022448"/>
    </source>
</evidence>
<dbReference type="Proteomes" id="UP000199668">
    <property type="component" value="Unassembled WGS sequence"/>
</dbReference>
<dbReference type="Gene3D" id="1.10.3720.10">
    <property type="entry name" value="MetI-like"/>
    <property type="match status" value="1"/>
</dbReference>
<comment type="similarity">
    <text evidence="2 10">Belongs to the binding-protein-dependent transport system permease family. CysTW subfamily.</text>
</comment>
<proteinExistence type="inferred from homology"/>
<comment type="subcellular location">
    <subcellularLocation>
        <location evidence="1 9">Cell membrane</location>
        <topology evidence="1 9">Multi-pass membrane protein</topology>
    </subcellularLocation>
</comment>
<evidence type="ECO:0000313" key="13">
    <source>
        <dbReference type="Proteomes" id="UP000199668"/>
    </source>
</evidence>
<evidence type="ECO:0000256" key="10">
    <source>
        <dbReference type="RuleBase" id="RU365097"/>
    </source>
</evidence>
<evidence type="ECO:0000259" key="11">
    <source>
        <dbReference type="PROSITE" id="PS50928"/>
    </source>
</evidence>
<keyword evidence="8 9" id="KW-0472">Membrane</keyword>
<dbReference type="NCBIfam" id="TIGR02141">
    <property type="entry name" value="modB_ABC"/>
    <property type="match status" value="1"/>
</dbReference>
<dbReference type="InterPro" id="IPR011867">
    <property type="entry name" value="ModB_ABC"/>
</dbReference>
<gene>
    <name evidence="12" type="ORF">SAMN04488054_10482</name>
</gene>
<feature type="transmembrane region" description="Helical" evidence="9">
    <location>
        <begin position="12"/>
        <end position="34"/>
    </location>
</feature>
<evidence type="ECO:0000256" key="9">
    <source>
        <dbReference type="RuleBase" id="RU363032"/>
    </source>
</evidence>
<feature type="transmembrane region" description="Helical" evidence="9">
    <location>
        <begin position="90"/>
        <end position="108"/>
    </location>
</feature>
<keyword evidence="5 10" id="KW-0500">Molybdenum</keyword>
<dbReference type="InterPro" id="IPR000515">
    <property type="entry name" value="MetI-like"/>
</dbReference>
<reference evidence="12 13" key="1">
    <citation type="submission" date="2016-10" db="EMBL/GenBank/DDBJ databases">
        <authorList>
            <person name="de Groot N.N."/>
        </authorList>
    </citation>
    <scope>NUCLEOTIDE SEQUENCE [LARGE SCALE GENOMIC DNA]</scope>
    <source>
        <strain evidence="12 13">CGMCC 1.6134</strain>
    </source>
</reference>
<dbReference type="RefSeq" id="WP_090925964.1">
    <property type="nucleotide sequence ID" value="NZ_FOTY01000004.1"/>
</dbReference>
<keyword evidence="4 10" id="KW-1003">Cell membrane</keyword>
<dbReference type="GO" id="GO:0015098">
    <property type="term" value="F:molybdate ion transmembrane transporter activity"/>
    <property type="evidence" value="ECO:0007669"/>
    <property type="project" value="UniProtKB-UniRule"/>
</dbReference>
<feature type="transmembrane region" description="Helical" evidence="9">
    <location>
        <begin position="136"/>
        <end position="157"/>
    </location>
</feature>
<dbReference type="AlphaFoldDB" id="A0A1I4K2V3"/>
<evidence type="ECO:0000256" key="5">
    <source>
        <dbReference type="ARBA" id="ARBA00022505"/>
    </source>
</evidence>
<feature type="transmembrane region" description="Helical" evidence="9">
    <location>
        <begin position="195"/>
        <end position="215"/>
    </location>
</feature>
<dbReference type="GO" id="GO:0005886">
    <property type="term" value="C:plasma membrane"/>
    <property type="evidence" value="ECO:0007669"/>
    <property type="project" value="UniProtKB-SubCell"/>
</dbReference>
<dbReference type="PROSITE" id="PS50928">
    <property type="entry name" value="ABC_TM1"/>
    <property type="match status" value="1"/>
</dbReference>
<keyword evidence="13" id="KW-1185">Reference proteome</keyword>
<keyword evidence="3 9" id="KW-0813">Transport</keyword>
<evidence type="ECO:0000256" key="1">
    <source>
        <dbReference type="ARBA" id="ARBA00004651"/>
    </source>
</evidence>
<dbReference type="SUPFAM" id="SSF161098">
    <property type="entry name" value="MetI-like"/>
    <property type="match status" value="1"/>
</dbReference>
<name>A0A1I4K2V3_9BACI</name>
<accession>A0A1I4K2V3</accession>
<organism evidence="12 13">
    <name type="scientific">Salibacterium qingdaonense</name>
    <dbReference type="NCBI Taxonomy" id="266892"/>
    <lineage>
        <taxon>Bacteria</taxon>
        <taxon>Bacillati</taxon>
        <taxon>Bacillota</taxon>
        <taxon>Bacilli</taxon>
        <taxon>Bacillales</taxon>
        <taxon>Bacillaceae</taxon>
    </lineage>
</organism>
<sequence>MLYTISFWDPVLLSVQTAAAALVVVLLGGIAAAGLMKGRTFFGKTFFETIFLLPTVLPPTVTGFLLIIIFGNQHVVGRIFETLFNQSLMFTWWAAVLAAAVVAFPFMYQSVKTGLQQVDENIEHAARTDGANEWKVFLYISLPLSFRAVLSGVILSFTRALGEFGATFMFAGNLPGVTRTVPIAVFTAMESNQMALAWAWVASVVVLSFSLLFVLRKWSI</sequence>
<protein>
    <recommendedName>
        <fullName evidence="10">Molybdenum transport system permease</fullName>
    </recommendedName>
</protein>
<keyword evidence="6 9" id="KW-0812">Transmembrane</keyword>
<dbReference type="Pfam" id="PF00528">
    <property type="entry name" value="BPD_transp_1"/>
    <property type="match status" value="1"/>
</dbReference>
<evidence type="ECO:0000256" key="6">
    <source>
        <dbReference type="ARBA" id="ARBA00022692"/>
    </source>
</evidence>
<evidence type="ECO:0000256" key="4">
    <source>
        <dbReference type="ARBA" id="ARBA00022475"/>
    </source>
</evidence>
<feature type="domain" description="ABC transmembrane type-1" evidence="11">
    <location>
        <begin position="11"/>
        <end position="213"/>
    </location>
</feature>
<evidence type="ECO:0000256" key="8">
    <source>
        <dbReference type="ARBA" id="ARBA00023136"/>
    </source>
</evidence>
<evidence type="ECO:0000256" key="2">
    <source>
        <dbReference type="ARBA" id="ARBA00007069"/>
    </source>
</evidence>
<evidence type="ECO:0000313" key="12">
    <source>
        <dbReference type="EMBL" id="SFL73110.1"/>
    </source>
</evidence>
<comment type="function">
    <text evidence="10">Part of the binding-protein-dependent transport system for molybdenum; probably responsible for the translocation of the substrate across the membrane.</text>
</comment>
<dbReference type="PANTHER" id="PTHR30183">
    <property type="entry name" value="MOLYBDENUM TRANSPORT SYSTEM PERMEASE PROTEIN MODB"/>
    <property type="match status" value="1"/>
</dbReference>
<dbReference type="InterPro" id="IPR035906">
    <property type="entry name" value="MetI-like_sf"/>
</dbReference>
<feature type="transmembrane region" description="Helical" evidence="9">
    <location>
        <begin position="46"/>
        <end position="70"/>
    </location>
</feature>